<gene>
    <name evidence="9" type="primary">secE</name>
    <name evidence="10" type="ORF">HGMM_F35B12C37</name>
    <name evidence="11" type="ORF">HGMM_F54G04C26</name>
</gene>
<accession>H5SJ87</accession>
<dbReference type="HAMAP" id="MF_00422">
    <property type="entry name" value="SecE"/>
    <property type="match status" value="1"/>
</dbReference>
<keyword evidence="7 9" id="KW-0811">Translocation</keyword>
<dbReference type="NCBIfam" id="TIGR00964">
    <property type="entry name" value="secE_bact"/>
    <property type="match status" value="1"/>
</dbReference>
<evidence type="ECO:0000256" key="3">
    <source>
        <dbReference type="ARBA" id="ARBA00022475"/>
    </source>
</evidence>
<dbReference type="GO" id="GO:0008320">
    <property type="term" value="F:protein transmembrane transporter activity"/>
    <property type="evidence" value="ECO:0007669"/>
    <property type="project" value="UniProtKB-UniRule"/>
</dbReference>
<evidence type="ECO:0000256" key="4">
    <source>
        <dbReference type="ARBA" id="ARBA00022692"/>
    </source>
</evidence>
<dbReference type="PROSITE" id="PS01067">
    <property type="entry name" value="SECE_SEC61G"/>
    <property type="match status" value="1"/>
</dbReference>
<keyword evidence="6 9" id="KW-1133">Transmembrane helix</keyword>
<evidence type="ECO:0000256" key="8">
    <source>
        <dbReference type="ARBA" id="ARBA00023136"/>
    </source>
</evidence>
<reference evidence="10" key="2">
    <citation type="journal article" date="2012" name="PLoS ONE">
        <title>A Deeply Branching Thermophilic Bacterium with an Ancient Acetyl-CoA Pathway Dominates a Subsurface Ecosystem.</title>
        <authorList>
            <person name="Takami H."/>
            <person name="Noguchi H."/>
            <person name="Takaki Y."/>
            <person name="Uchiyama I."/>
            <person name="Toyoda A."/>
            <person name="Nishi S."/>
            <person name="Chee G.-J."/>
            <person name="Arai W."/>
            <person name="Nunoura T."/>
            <person name="Itoh T."/>
            <person name="Hattori M."/>
            <person name="Takai K."/>
        </authorList>
    </citation>
    <scope>NUCLEOTIDE SEQUENCE</scope>
</reference>
<dbReference type="InterPro" id="IPR001901">
    <property type="entry name" value="Translocase_SecE/Sec61-g"/>
</dbReference>
<dbReference type="GO" id="GO:0009306">
    <property type="term" value="P:protein secretion"/>
    <property type="evidence" value="ECO:0007669"/>
    <property type="project" value="UniProtKB-UniRule"/>
</dbReference>
<keyword evidence="2 9" id="KW-0813">Transport</keyword>
<dbReference type="GO" id="GO:0005886">
    <property type="term" value="C:plasma membrane"/>
    <property type="evidence" value="ECO:0007669"/>
    <property type="project" value="UniProtKB-SubCell"/>
</dbReference>
<dbReference type="Pfam" id="PF00584">
    <property type="entry name" value="SecE"/>
    <property type="match status" value="1"/>
</dbReference>
<proteinExistence type="inferred from homology"/>
<evidence type="ECO:0000313" key="10">
    <source>
        <dbReference type="EMBL" id="BAL56223.1"/>
    </source>
</evidence>
<keyword evidence="8 9" id="KW-0472">Membrane</keyword>
<keyword evidence="3 9" id="KW-1003">Cell membrane</keyword>
<evidence type="ECO:0000256" key="5">
    <source>
        <dbReference type="ARBA" id="ARBA00022927"/>
    </source>
</evidence>
<comment type="subunit">
    <text evidence="9">Component of the Sec protein translocase complex. Heterotrimer consisting of SecY, SecE and SecG subunits. The heterotrimers can form oligomers, although 1 heterotrimer is thought to be able to translocate proteins. Interacts with the ribosome. Interacts with SecDF, and other proteins may be involved. Interacts with SecA.</text>
</comment>
<comment type="function">
    <text evidence="9">Essential subunit of the Sec protein translocation channel SecYEG. Clamps together the 2 halves of SecY. May contact the channel plug during translocation.</text>
</comment>
<evidence type="ECO:0000256" key="2">
    <source>
        <dbReference type="ARBA" id="ARBA00022448"/>
    </source>
</evidence>
<comment type="similarity">
    <text evidence="9">Belongs to the SecE/SEC61-gamma family.</text>
</comment>
<dbReference type="PANTHER" id="PTHR33910:SF1">
    <property type="entry name" value="PROTEIN TRANSLOCASE SUBUNIT SECE"/>
    <property type="match status" value="1"/>
</dbReference>
<dbReference type="InterPro" id="IPR038379">
    <property type="entry name" value="SecE_sf"/>
</dbReference>
<dbReference type="GO" id="GO:0065002">
    <property type="term" value="P:intracellular protein transmembrane transport"/>
    <property type="evidence" value="ECO:0007669"/>
    <property type="project" value="UniProtKB-UniRule"/>
</dbReference>
<comment type="subcellular location">
    <subcellularLocation>
        <location evidence="9">Cell membrane</location>
        <topology evidence="9">Single-pass membrane protein</topology>
    </subcellularLocation>
    <subcellularLocation>
        <location evidence="1">Membrane</location>
    </subcellularLocation>
</comment>
<evidence type="ECO:0000256" key="9">
    <source>
        <dbReference type="HAMAP-Rule" id="MF_00422"/>
    </source>
</evidence>
<evidence type="ECO:0000256" key="7">
    <source>
        <dbReference type="ARBA" id="ARBA00023010"/>
    </source>
</evidence>
<sequence>MREKVVNFLREVRGEFQRISWPSRAEIIGLTTLVIIIVVLLSIYVGLWDFIFQRVVAFLLQRR</sequence>
<feature type="transmembrane region" description="Helical" evidence="9">
    <location>
        <begin position="27"/>
        <end position="52"/>
    </location>
</feature>
<dbReference type="InterPro" id="IPR005807">
    <property type="entry name" value="SecE_bac"/>
</dbReference>
<evidence type="ECO:0000313" key="11">
    <source>
        <dbReference type="EMBL" id="BAL58185.1"/>
    </source>
</evidence>
<dbReference type="AlphaFoldDB" id="H5SJ87"/>
<dbReference type="GO" id="GO:0043952">
    <property type="term" value="P:protein transport by the Sec complex"/>
    <property type="evidence" value="ECO:0007669"/>
    <property type="project" value="UniProtKB-UniRule"/>
</dbReference>
<dbReference type="EMBL" id="AP011795">
    <property type="protein sequence ID" value="BAL58185.1"/>
    <property type="molecule type" value="Genomic_DNA"/>
</dbReference>
<name>H5SJ87_9BACT</name>
<dbReference type="GO" id="GO:0006605">
    <property type="term" value="P:protein targeting"/>
    <property type="evidence" value="ECO:0007669"/>
    <property type="project" value="UniProtKB-UniRule"/>
</dbReference>
<protein>
    <recommendedName>
        <fullName evidence="9">Protein translocase subunit SecE</fullName>
    </recommendedName>
</protein>
<evidence type="ECO:0000256" key="1">
    <source>
        <dbReference type="ARBA" id="ARBA00004370"/>
    </source>
</evidence>
<keyword evidence="5 9" id="KW-0653">Protein transport</keyword>
<dbReference type="PANTHER" id="PTHR33910">
    <property type="entry name" value="PROTEIN TRANSLOCASE SUBUNIT SECE"/>
    <property type="match status" value="1"/>
</dbReference>
<evidence type="ECO:0000256" key="6">
    <source>
        <dbReference type="ARBA" id="ARBA00022989"/>
    </source>
</evidence>
<keyword evidence="4 9" id="KW-0812">Transmembrane</keyword>
<reference evidence="10" key="1">
    <citation type="journal article" date="2005" name="Environ. Microbiol.">
        <title>Genetic and functional properties of uncultivated thermophilic crenarchaeotes from a subsurface gold mine as revealed by analysis of genome fragments.</title>
        <authorList>
            <person name="Nunoura T."/>
            <person name="Hirayama H."/>
            <person name="Takami H."/>
            <person name="Oida H."/>
            <person name="Nishi S."/>
            <person name="Shimamura S."/>
            <person name="Suzuki Y."/>
            <person name="Inagaki F."/>
            <person name="Takai K."/>
            <person name="Nealson K.H."/>
            <person name="Horikoshi K."/>
        </authorList>
    </citation>
    <scope>NUCLEOTIDE SEQUENCE</scope>
</reference>
<dbReference type="EMBL" id="AP011740">
    <property type="protein sequence ID" value="BAL56223.1"/>
    <property type="molecule type" value="Genomic_DNA"/>
</dbReference>
<dbReference type="Gene3D" id="1.20.5.1030">
    <property type="entry name" value="Preprotein translocase secy subunit"/>
    <property type="match status" value="1"/>
</dbReference>
<organism evidence="10">
    <name type="scientific">uncultured Acetothermia bacterium</name>
    <dbReference type="NCBI Taxonomy" id="236499"/>
    <lineage>
        <taxon>Bacteria</taxon>
        <taxon>Candidatus Bipolaricaulota</taxon>
        <taxon>environmental samples</taxon>
    </lineage>
</organism>